<reference evidence="1" key="1">
    <citation type="submission" date="2019-10" db="EMBL/GenBank/DDBJ databases">
        <authorList>
            <consortium name="DOE Joint Genome Institute"/>
            <person name="Kuo A."/>
            <person name="Miyauchi S."/>
            <person name="Kiss E."/>
            <person name="Drula E."/>
            <person name="Kohler A."/>
            <person name="Sanchez-Garcia M."/>
            <person name="Andreopoulos B."/>
            <person name="Barry K.W."/>
            <person name="Bonito G."/>
            <person name="Buee M."/>
            <person name="Carver A."/>
            <person name="Chen C."/>
            <person name="Cichocki N."/>
            <person name="Clum A."/>
            <person name="Culley D."/>
            <person name="Crous P.W."/>
            <person name="Fauchery L."/>
            <person name="Girlanda M."/>
            <person name="Hayes R."/>
            <person name="Keri Z."/>
            <person name="Labutti K."/>
            <person name="Lipzen A."/>
            <person name="Lombard V."/>
            <person name="Magnuson J."/>
            <person name="Maillard F."/>
            <person name="Morin E."/>
            <person name="Murat C."/>
            <person name="Nolan M."/>
            <person name="Ohm R."/>
            <person name="Pangilinan J."/>
            <person name="Pereira M."/>
            <person name="Perotto S."/>
            <person name="Peter M."/>
            <person name="Riley R."/>
            <person name="Sitrit Y."/>
            <person name="Stielow B."/>
            <person name="Szollosi G."/>
            <person name="Zifcakova L."/>
            <person name="Stursova M."/>
            <person name="Spatafora J.W."/>
            <person name="Tedersoo L."/>
            <person name="Vaario L.-M."/>
            <person name="Yamada A."/>
            <person name="Yan M."/>
            <person name="Wang P."/>
            <person name="Xu J."/>
            <person name="Bruns T."/>
            <person name="Baldrian P."/>
            <person name="Vilgalys R."/>
            <person name="Henrissat B."/>
            <person name="Grigoriev I.V."/>
            <person name="Hibbett D."/>
            <person name="Nagy L.G."/>
            <person name="Martin F.M."/>
        </authorList>
    </citation>
    <scope>NUCLEOTIDE SEQUENCE</scope>
    <source>
        <strain evidence="1">P2</strain>
    </source>
</reference>
<dbReference type="Proteomes" id="UP000886501">
    <property type="component" value="Unassembled WGS sequence"/>
</dbReference>
<organism evidence="1 2">
    <name type="scientific">Thelephora ganbajun</name>
    <name type="common">Ganba fungus</name>
    <dbReference type="NCBI Taxonomy" id="370292"/>
    <lineage>
        <taxon>Eukaryota</taxon>
        <taxon>Fungi</taxon>
        <taxon>Dikarya</taxon>
        <taxon>Basidiomycota</taxon>
        <taxon>Agaricomycotina</taxon>
        <taxon>Agaricomycetes</taxon>
        <taxon>Thelephorales</taxon>
        <taxon>Thelephoraceae</taxon>
        <taxon>Thelephora</taxon>
    </lineage>
</organism>
<name>A0ACB6YY55_THEGA</name>
<keyword evidence="2" id="KW-1185">Reference proteome</keyword>
<protein>
    <submittedName>
        <fullName evidence="1">Uncharacterized protein</fullName>
    </submittedName>
</protein>
<reference evidence="1" key="2">
    <citation type="journal article" date="2020" name="Nat. Commun.">
        <title>Large-scale genome sequencing of mycorrhizal fungi provides insights into the early evolution of symbiotic traits.</title>
        <authorList>
            <person name="Miyauchi S."/>
            <person name="Kiss E."/>
            <person name="Kuo A."/>
            <person name="Drula E."/>
            <person name="Kohler A."/>
            <person name="Sanchez-Garcia M."/>
            <person name="Morin E."/>
            <person name="Andreopoulos B."/>
            <person name="Barry K.W."/>
            <person name="Bonito G."/>
            <person name="Buee M."/>
            <person name="Carver A."/>
            <person name="Chen C."/>
            <person name="Cichocki N."/>
            <person name="Clum A."/>
            <person name="Culley D."/>
            <person name="Crous P.W."/>
            <person name="Fauchery L."/>
            <person name="Girlanda M."/>
            <person name="Hayes R.D."/>
            <person name="Keri Z."/>
            <person name="LaButti K."/>
            <person name="Lipzen A."/>
            <person name="Lombard V."/>
            <person name="Magnuson J."/>
            <person name="Maillard F."/>
            <person name="Murat C."/>
            <person name="Nolan M."/>
            <person name="Ohm R.A."/>
            <person name="Pangilinan J."/>
            <person name="Pereira M.F."/>
            <person name="Perotto S."/>
            <person name="Peter M."/>
            <person name="Pfister S."/>
            <person name="Riley R."/>
            <person name="Sitrit Y."/>
            <person name="Stielow J.B."/>
            <person name="Szollosi G."/>
            <person name="Zifcakova L."/>
            <person name="Stursova M."/>
            <person name="Spatafora J.W."/>
            <person name="Tedersoo L."/>
            <person name="Vaario L.M."/>
            <person name="Yamada A."/>
            <person name="Yan M."/>
            <person name="Wang P."/>
            <person name="Xu J."/>
            <person name="Bruns T."/>
            <person name="Baldrian P."/>
            <person name="Vilgalys R."/>
            <person name="Dunand C."/>
            <person name="Henrissat B."/>
            <person name="Grigoriev I.V."/>
            <person name="Hibbett D."/>
            <person name="Nagy L.G."/>
            <person name="Martin F.M."/>
        </authorList>
    </citation>
    <scope>NUCLEOTIDE SEQUENCE</scope>
    <source>
        <strain evidence="1">P2</strain>
    </source>
</reference>
<evidence type="ECO:0000313" key="2">
    <source>
        <dbReference type="Proteomes" id="UP000886501"/>
    </source>
</evidence>
<sequence>MNSLIPSGARRCIYDRGVPRPGYTYRMMVLVCEQESEKEAKVYIVPKGIEAISLPFDLTRSIYNDGPLSLKDTLRVMTLDRIFTDTLSAVHASGVIHCDIKSENVAMKEPIVIDWGLVAVAEEALYGFTPGFIAPHTLDDFGSLIYVVVSRYGMPPLESPYGNEE</sequence>
<dbReference type="EMBL" id="MU118618">
    <property type="protein sequence ID" value="KAF9642194.1"/>
    <property type="molecule type" value="Genomic_DNA"/>
</dbReference>
<comment type="caution">
    <text evidence="1">The sequence shown here is derived from an EMBL/GenBank/DDBJ whole genome shotgun (WGS) entry which is preliminary data.</text>
</comment>
<evidence type="ECO:0000313" key="1">
    <source>
        <dbReference type="EMBL" id="KAF9642194.1"/>
    </source>
</evidence>
<gene>
    <name evidence="1" type="ORF">BDM02DRAFT_3133256</name>
</gene>
<proteinExistence type="predicted"/>
<accession>A0ACB6YY55</accession>